<dbReference type="InterPro" id="IPR004358">
    <property type="entry name" value="Sig_transdc_His_kin-like_C"/>
</dbReference>
<keyword evidence="9 12" id="KW-1133">Transmembrane helix</keyword>
<dbReference type="Gene3D" id="3.30.565.10">
    <property type="entry name" value="Histidine kinase-like ATPase, C-terminal domain"/>
    <property type="match status" value="1"/>
</dbReference>
<evidence type="ECO:0000259" key="14">
    <source>
        <dbReference type="PROSITE" id="PS50885"/>
    </source>
</evidence>
<feature type="transmembrane region" description="Helical" evidence="12">
    <location>
        <begin position="86"/>
        <end position="109"/>
    </location>
</feature>
<reference evidence="15 16" key="1">
    <citation type="submission" date="2016-06" db="EMBL/GenBank/DDBJ databases">
        <authorList>
            <person name="Kjaerup R.B."/>
            <person name="Dalgaard T.S."/>
            <person name="Juul-Madsen H.R."/>
        </authorList>
    </citation>
    <scope>NUCLEOTIDE SEQUENCE [LARGE SCALE GENOMIC DNA]</scope>
    <source>
        <strain evidence="15 16">DSM 43904</strain>
    </source>
</reference>
<evidence type="ECO:0000313" key="15">
    <source>
        <dbReference type="EMBL" id="SCG78559.1"/>
    </source>
</evidence>
<evidence type="ECO:0000256" key="5">
    <source>
        <dbReference type="ARBA" id="ARBA00022553"/>
    </source>
</evidence>
<dbReference type="GO" id="GO:0000155">
    <property type="term" value="F:phosphorelay sensor kinase activity"/>
    <property type="evidence" value="ECO:0007669"/>
    <property type="project" value="InterPro"/>
</dbReference>
<comment type="catalytic activity">
    <reaction evidence="1">
        <text>ATP + protein L-histidine = ADP + protein N-phospho-L-histidine.</text>
        <dbReference type="EC" id="2.7.13.3"/>
    </reaction>
</comment>
<dbReference type="EMBL" id="LT607750">
    <property type="protein sequence ID" value="SCG78559.1"/>
    <property type="molecule type" value="Genomic_DNA"/>
</dbReference>
<dbReference type="SUPFAM" id="SSF158472">
    <property type="entry name" value="HAMP domain-like"/>
    <property type="match status" value="1"/>
</dbReference>
<evidence type="ECO:0000256" key="2">
    <source>
        <dbReference type="ARBA" id="ARBA00004141"/>
    </source>
</evidence>
<keyword evidence="10" id="KW-0902">Two-component regulatory system</keyword>
<evidence type="ECO:0000256" key="8">
    <source>
        <dbReference type="ARBA" id="ARBA00022777"/>
    </source>
</evidence>
<keyword evidence="16" id="KW-1185">Reference proteome</keyword>
<keyword evidence="7 12" id="KW-0812">Transmembrane</keyword>
<dbReference type="InterPro" id="IPR005467">
    <property type="entry name" value="His_kinase_dom"/>
</dbReference>
<dbReference type="CDD" id="cd06225">
    <property type="entry name" value="HAMP"/>
    <property type="match status" value="1"/>
</dbReference>
<dbReference type="SUPFAM" id="SSF55874">
    <property type="entry name" value="ATPase domain of HSP90 chaperone/DNA topoisomerase II/histidine kinase"/>
    <property type="match status" value="1"/>
</dbReference>
<evidence type="ECO:0000313" key="16">
    <source>
        <dbReference type="Proteomes" id="UP000198217"/>
    </source>
</evidence>
<evidence type="ECO:0000259" key="13">
    <source>
        <dbReference type="PROSITE" id="PS50109"/>
    </source>
</evidence>
<evidence type="ECO:0000256" key="4">
    <source>
        <dbReference type="ARBA" id="ARBA00012438"/>
    </source>
</evidence>
<dbReference type="RefSeq" id="WP_088996513.1">
    <property type="nucleotide sequence ID" value="NZ_LT607750.1"/>
</dbReference>
<dbReference type="CDD" id="cd00075">
    <property type="entry name" value="HATPase"/>
    <property type="match status" value="1"/>
</dbReference>
<dbReference type="Pfam" id="PF00512">
    <property type="entry name" value="HisKA"/>
    <property type="match status" value="1"/>
</dbReference>
<dbReference type="InterPro" id="IPR036890">
    <property type="entry name" value="HATPase_C_sf"/>
</dbReference>
<dbReference type="CDD" id="cd00082">
    <property type="entry name" value="HisKA"/>
    <property type="match status" value="1"/>
</dbReference>
<comment type="subcellular location">
    <subcellularLocation>
        <location evidence="3">Cell membrane</location>
    </subcellularLocation>
    <subcellularLocation>
        <location evidence="2">Membrane</location>
        <topology evidence="2">Multi-pass membrane protein</topology>
    </subcellularLocation>
</comment>
<dbReference type="AlphaFoldDB" id="A0A1C5K7I6"/>
<feature type="transmembrane region" description="Helical" evidence="12">
    <location>
        <begin position="12"/>
        <end position="33"/>
    </location>
</feature>
<evidence type="ECO:0000256" key="10">
    <source>
        <dbReference type="ARBA" id="ARBA00023012"/>
    </source>
</evidence>
<protein>
    <recommendedName>
        <fullName evidence="4">histidine kinase</fullName>
        <ecNumber evidence="4">2.7.13.3</ecNumber>
    </recommendedName>
</protein>
<dbReference type="GO" id="GO:0005886">
    <property type="term" value="C:plasma membrane"/>
    <property type="evidence" value="ECO:0007669"/>
    <property type="project" value="UniProtKB-SubCell"/>
</dbReference>
<dbReference type="InterPro" id="IPR003661">
    <property type="entry name" value="HisK_dim/P_dom"/>
</dbReference>
<gene>
    <name evidence="15" type="ORF">GA0070609_5621</name>
</gene>
<organism evidence="15 16">
    <name type="scientific">Micromonospora echinaurantiaca</name>
    <dbReference type="NCBI Taxonomy" id="47857"/>
    <lineage>
        <taxon>Bacteria</taxon>
        <taxon>Bacillati</taxon>
        <taxon>Actinomycetota</taxon>
        <taxon>Actinomycetes</taxon>
        <taxon>Micromonosporales</taxon>
        <taxon>Micromonosporaceae</taxon>
        <taxon>Micromonospora</taxon>
    </lineage>
</organism>
<feature type="domain" description="HAMP" evidence="14">
    <location>
        <begin position="110"/>
        <end position="168"/>
    </location>
</feature>
<evidence type="ECO:0000256" key="11">
    <source>
        <dbReference type="ARBA" id="ARBA00023136"/>
    </source>
</evidence>
<evidence type="ECO:0000256" key="12">
    <source>
        <dbReference type="SAM" id="Phobius"/>
    </source>
</evidence>
<dbReference type="PANTHER" id="PTHR45436">
    <property type="entry name" value="SENSOR HISTIDINE KINASE YKOH"/>
    <property type="match status" value="1"/>
</dbReference>
<accession>A0A1C5K7I6</accession>
<dbReference type="PROSITE" id="PS50885">
    <property type="entry name" value="HAMP"/>
    <property type="match status" value="1"/>
</dbReference>
<dbReference type="EC" id="2.7.13.3" evidence="4"/>
<evidence type="ECO:0000256" key="1">
    <source>
        <dbReference type="ARBA" id="ARBA00000085"/>
    </source>
</evidence>
<dbReference type="PRINTS" id="PR00344">
    <property type="entry name" value="BCTRLSENSOR"/>
</dbReference>
<dbReference type="PROSITE" id="PS50109">
    <property type="entry name" value="HIS_KIN"/>
    <property type="match status" value="1"/>
</dbReference>
<dbReference type="Gene3D" id="6.10.340.10">
    <property type="match status" value="1"/>
</dbReference>
<sequence length="387" mass="41490">MKRLSLRARLTLIYGGLFLVAGLVLLAVTYVLVEQRTAQPFGVALRDVKPVVQATETKLNGVQAEQLRLLVNKAQDDARDQTLYSLLTQGGIALVLVSVVAIAFGWLVAGRALQPLHQITGTARRIAGADVAGRGLHERLSLSGPRDEVRELADTFDEMVERLDRSFDGQRRFVANASHELRTPLALNRSLIELAVTRPGASEDVRRLGESLLAVNERHERLIDGLLTLADSENELTARSRVDLADVVDHVVDLTVKEGDGPAVARELAPAPVVGDPVLLERLTTNLVENAVRHNVPAGGWIGVSTGVRDGRATLTVSNTGPLVPGYDVETIFEPFRRLSGERVGSGRGFGLGLSIVRAVARAHGGTVTARPRDGGGLDVTVELPAA</sequence>
<proteinExistence type="predicted"/>
<dbReference type="Pfam" id="PF02518">
    <property type="entry name" value="HATPase_c"/>
    <property type="match status" value="1"/>
</dbReference>
<dbReference type="Proteomes" id="UP000198217">
    <property type="component" value="Chromosome I"/>
</dbReference>
<feature type="domain" description="Histidine kinase" evidence="13">
    <location>
        <begin position="176"/>
        <end position="387"/>
    </location>
</feature>
<evidence type="ECO:0000256" key="3">
    <source>
        <dbReference type="ARBA" id="ARBA00004236"/>
    </source>
</evidence>
<keyword evidence="11 12" id="KW-0472">Membrane</keyword>
<dbReference type="InterPro" id="IPR036097">
    <property type="entry name" value="HisK_dim/P_sf"/>
</dbReference>
<evidence type="ECO:0000256" key="7">
    <source>
        <dbReference type="ARBA" id="ARBA00022692"/>
    </source>
</evidence>
<dbReference type="InterPro" id="IPR003660">
    <property type="entry name" value="HAMP_dom"/>
</dbReference>
<dbReference type="SUPFAM" id="SSF47384">
    <property type="entry name" value="Homodimeric domain of signal transducing histidine kinase"/>
    <property type="match status" value="1"/>
</dbReference>
<keyword evidence="6" id="KW-0808">Transferase</keyword>
<keyword evidence="5" id="KW-0597">Phosphoprotein</keyword>
<dbReference type="PANTHER" id="PTHR45436:SF15">
    <property type="entry name" value="SENSOR HISTIDINE KINASE CUSS"/>
    <property type="match status" value="1"/>
</dbReference>
<name>A0A1C5K7I6_9ACTN</name>
<dbReference type="SMART" id="SM00388">
    <property type="entry name" value="HisKA"/>
    <property type="match status" value="1"/>
</dbReference>
<evidence type="ECO:0000256" key="9">
    <source>
        <dbReference type="ARBA" id="ARBA00022989"/>
    </source>
</evidence>
<dbReference type="InterPro" id="IPR050428">
    <property type="entry name" value="TCS_sensor_his_kinase"/>
</dbReference>
<keyword evidence="8 15" id="KW-0418">Kinase</keyword>
<evidence type="ECO:0000256" key="6">
    <source>
        <dbReference type="ARBA" id="ARBA00022679"/>
    </source>
</evidence>
<dbReference type="SMART" id="SM00304">
    <property type="entry name" value="HAMP"/>
    <property type="match status" value="1"/>
</dbReference>
<dbReference type="Gene3D" id="1.10.287.130">
    <property type="match status" value="1"/>
</dbReference>
<dbReference type="InterPro" id="IPR003594">
    <property type="entry name" value="HATPase_dom"/>
</dbReference>
<dbReference type="SMART" id="SM00387">
    <property type="entry name" value="HATPase_c"/>
    <property type="match status" value="1"/>
</dbReference>
<dbReference type="Pfam" id="PF00672">
    <property type="entry name" value="HAMP"/>
    <property type="match status" value="1"/>
</dbReference>